<evidence type="ECO:0000256" key="3">
    <source>
        <dbReference type="RuleBase" id="RU003939"/>
    </source>
</evidence>
<dbReference type="RefSeq" id="WP_079683102.1">
    <property type="nucleotide sequence ID" value="NZ_FUYQ01000009.1"/>
</dbReference>
<dbReference type="PANTHER" id="PTHR33175:SF2">
    <property type="entry name" value="INTEGRATION HOST FACTOR SUBUNIT ALPHA"/>
    <property type="match status" value="1"/>
</dbReference>
<reference evidence="7" key="1">
    <citation type="submission" date="2017-02" db="EMBL/GenBank/DDBJ databases">
        <authorList>
            <person name="Varghese N."/>
            <person name="Submissions S."/>
        </authorList>
    </citation>
    <scope>NUCLEOTIDE SEQUENCE [LARGE SCALE GENOMIC DNA]</scope>
    <source>
        <strain evidence="7">DSM 24967</strain>
    </source>
</reference>
<organism evidence="6 7">
    <name type="scientific">Parabacteroides chartae</name>
    <dbReference type="NCBI Taxonomy" id="1037355"/>
    <lineage>
        <taxon>Bacteria</taxon>
        <taxon>Pseudomonadati</taxon>
        <taxon>Bacteroidota</taxon>
        <taxon>Bacteroidia</taxon>
        <taxon>Bacteroidales</taxon>
        <taxon>Tannerellaceae</taxon>
        <taxon>Parabacteroides</taxon>
    </lineage>
</organism>
<dbReference type="Gene3D" id="3.10.350.10">
    <property type="entry name" value="LysM domain"/>
    <property type="match status" value="1"/>
</dbReference>
<protein>
    <submittedName>
        <fullName evidence="6">Nucleoid DNA-binding protein</fullName>
    </submittedName>
</protein>
<dbReference type="Gene3D" id="4.10.520.10">
    <property type="entry name" value="IHF-like DNA-binding proteins"/>
    <property type="match status" value="1"/>
</dbReference>
<feature type="region of interest" description="Disordered" evidence="4">
    <location>
        <begin position="177"/>
        <end position="225"/>
    </location>
</feature>
<dbReference type="GO" id="GO:0005829">
    <property type="term" value="C:cytosol"/>
    <property type="evidence" value="ECO:0007669"/>
    <property type="project" value="TreeGrafter"/>
</dbReference>
<evidence type="ECO:0000313" key="6">
    <source>
        <dbReference type="EMBL" id="SKB51476.1"/>
    </source>
</evidence>
<keyword evidence="5" id="KW-0812">Transmembrane</keyword>
<keyword evidence="2 6" id="KW-0238">DNA-binding</keyword>
<dbReference type="EMBL" id="FUYQ01000009">
    <property type="protein sequence ID" value="SKB51476.1"/>
    <property type="molecule type" value="Genomic_DNA"/>
</dbReference>
<feature type="transmembrane region" description="Helical" evidence="5">
    <location>
        <begin position="327"/>
        <end position="348"/>
    </location>
</feature>
<dbReference type="InterPro" id="IPR036779">
    <property type="entry name" value="LysM_dom_sf"/>
</dbReference>
<dbReference type="GO" id="GO:0003677">
    <property type="term" value="F:DNA binding"/>
    <property type="evidence" value="ECO:0007669"/>
    <property type="project" value="UniProtKB-KW"/>
</dbReference>
<keyword evidence="7" id="KW-1185">Reference proteome</keyword>
<dbReference type="Proteomes" id="UP000190852">
    <property type="component" value="Unassembled WGS sequence"/>
</dbReference>
<evidence type="ECO:0000256" key="4">
    <source>
        <dbReference type="SAM" id="MobiDB-lite"/>
    </source>
</evidence>
<evidence type="ECO:0000256" key="1">
    <source>
        <dbReference type="ARBA" id="ARBA00010529"/>
    </source>
</evidence>
<gene>
    <name evidence="6" type="ORF">SAMN05660349_01518</name>
</gene>
<dbReference type="InterPro" id="IPR010992">
    <property type="entry name" value="IHF-like_DNA-bd_dom_sf"/>
</dbReference>
<accession>A0A1T5BW90</accession>
<keyword evidence="5" id="KW-1133">Transmembrane helix</keyword>
<dbReference type="PANTHER" id="PTHR33175">
    <property type="entry name" value="DNA-BINDING PROTEIN HU"/>
    <property type="match status" value="1"/>
</dbReference>
<name>A0A1T5BW90_9BACT</name>
<dbReference type="Pfam" id="PF00216">
    <property type="entry name" value="Bac_DNA_binding"/>
    <property type="match status" value="1"/>
</dbReference>
<dbReference type="SUPFAM" id="SSF47729">
    <property type="entry name" value="IHF-like DNA-binding proteins"/>
    <property type="match status" value="1"/>
</dbReference>
<evidence type="ECO:0000256" key="5">
    <source>
        <dbReference type="SAM" id="Phobius"/>
    </source>
</evidence>
<feature type="region of interest" description="Disordered" evidence="4">
    <location>
        <begin position="372"/>
        <end position="405"/>
    </location>
</feature>
<proteinExistence type="inferred from homology"/>
<evidence type="ECO:0000313" key="7">
    <source>
        <dbReference type="Proteomes" id="UP000190852"/>
    </source>
</evidence>
<dbReference type="AlphaFoldDB" id="A0A1T5BW90"/>
<sequence>MNNKLTIQELATLLSVKSGKDVYETERFIREFITVVSEGLFSDKMVKVKGLGTFKIVLVEDRESIHVNTGERILIPAHYKCSFLPDNELKELVNRPFSIFETTEIGDAASFQDMEMADDSDEDDVDSDLESDANEDGEDLSLPKSSVTESRINGILDKEMAEELADPEDLPEIHSPEEALTVDKQPNGQIDTVDSPVSDDSPEEVSKPYNEETIEMENPKEEDTIEVEDSINMVETLSEEIDESPEADLASEVVDIIPDSQANELTPEIESSSQVDSPDKEKEQTEYREEIIRAKLASLSAKDPVAFVAPEAKPKKRRKHGRTATKTFFYIIVGGLLVTASVALFFYFQSLEVRNAVPIMIESVSAIPTETPAPTDSVFDESDSIRSNETDSVPEVVSEPQGTMQTEQVKTKYMDTVVIQTGDRLTLISLKYYGHKIFWVYLYLANKESIPNPNSVAIGTQIHIPVPETYNIDANDEQSIRKAAALQTEILKE</sequence>
<comment type="similarity">
    <text evidence="1 3">Belongs to the bacterial histone-like protein family.</text>
</comment>
<feature type="region of interest" description="Disordered" evidence="4">
    <location>
        <begin position="260"/>
        <end position="284"/>
    </location>
</feature>
<dbReference type="SMART" id="SM00411">
    <property type="entry name" value="BHL"/>
    <property type="match status" value="1"/>
</dbReference>
<evidence type="ECO:0000256" key="2">
    <source>
        <dbReference type="ARBA" id="ARBA00023125"/>
    </source>
</evidence>
<feature type="compositionally biased region" description="Acidic residues" evidence="4">
    <location>
        <begin position="117"/>
        <end position="139"/>
    </location>
</feature>
<dbReference type="GO" id="GO:0030527">
    <property type="term" value="F:structural constituent of chromatin"/>
    <property type="evidence" value="ECO:0007669"/>
    <property type="project" value="InterPro"/>
</dbReference>
<dbReference type="InterPro" id="IPR000119">
    <property type="entry name" value="Hist_DNA-bd"/>
</dbReference>
<feature type="region of interest" description="Disordered" evidence="4">
    <location>
        <begin position="117"/>
        <end position="149"/>
    </location>
</feature>
<keyword evidence="5" id="KW-0472">Membrane</keyword>
<feature type="compositionally biased region" description="Polar residues" evidence="4">
    <location>
        <begin position="260"/>
        <end position="276"/>
    </location>
</feature>